<name>A0A8C7CHK2_ONCKI</name>
<dbReference type="PANTHER" id="PTHR46750:SF1">
    <property type="entry name" value="KUNITZ-TYPE PROTEASE INHIBITOR 1"/>
    <property type="match status" value="1"/>
</dbReference>
<reference evidence="13" key="1">
    <citation type="submission" date="2025-08" db="UniProtKB">
        <authorList>
            <consortium name="Ensembl"/>
        </authorList>
    </citation>
    <scope>IDENTIFICATION</scope>
</reference>
<dbReference type="InterPro" id="IPR036055">
    <property type="entry name" value="LDL_receptor-like_sf"/>
</dbReference>
<evidence type="ECO:0000256" key="1">
    <source>
        <dbReference type="ARBA" id="ARBA00004370"/>
    </source>
</evidence>
<dbReference type="PROSITE" id="PS01209">
    <property type="entry name" value="LDLRA_1"/>
    <property type="match status" value="1"/>
</dbReference>
<dbReference type="PROSITE" id="PS50279">
    <property type="entry name" value="BPTI_KUNITZ_2"/>
    <property type="match status" value="2"/>
</dbReference>
<dbReference type="GO" id="GO:0004867">
    <property type="term" value="F:serine-type endopeptidase inhibitor activity"/>
    <property type="evidence" value="ECO:0007669"/>
    <property type="project" value="InterPro"/>
</dbReference>
<evidence type="ECO:0000256" key="7">
    <source>
        <dbReference type="ARBA" id="ARBA00023180"/>
    </source>
</evidence>
<dbReference type="PROSITE" id="PS50068">
    <property type="entry name" value="LDLRA_2"/>
    <property type="match status" value="1"/>
</dbReference>
<evidence type="ECO:0000256" key="5">
    <source>
        <dbReference type="ARBA" id="ARBA00023136"/>
    </source>
</evidence>
<dbReference type="Pfam" id="PF00014">
    <property type="entry name" value="Kunitz_BPTI"/>
    <property type="match status" value="2"/>
</dbReference>
<gene>
    <name evidence="13" type="primary">spint1b</name>
</gene>
<evidence type="ECO:0000256" key="4">
    <source>
        <dbReference type="ARBA" id="ARBA00022989"/>
    </source>
</evidence>
<dbReference type="PROSITE" id="PS50986">
    <property type="entry name" value="MANSC"/>
    <property type="match status" value="1"/>
</dbReference>
<dbReference type="SUPFAM" id="SSF57424">
    <property type="entry name" value="LDL receptor-like module"/>
    <property type="match status" value="1"/>
</dbReference>
<dbReference type="GO" id="GO:0005886">
    <property type="term" value="C:plasma membrane"/>
    <property type="evidence" value="ECO:0007669"/>
    <property type="project" value="TreeGrafter"/>
</dbReference>
<dbReference type="Gene3D" id="4.10.400.10">
    <property type="entry name" value="Low-density Lipoprotein Receptor"/>
    <property type="match status" value="1"/>
</dbReference>
<feature type="disulfide bond" evidence="8">
    <location>
        <begin position="321"/>
        <end position="339"/>
    </location>
</feature>
<dbReference type="SMART" id="SM00131">
    <property type="entry name" value="KU"/>
    <property type="match status" value="2"/>
</dbReference>
<dbReference type="InterPro" id="IPR023415">
    <property type="entry name" value="LDLR_class-A_CS"/>
</dbReference>
<comment type="subcellular location">
    <subcellularLocation>
        <location evidence="1">Membrane</location>
    </subcellularLocation>
</comment>
<keyword evidence="4 9" id="KW-1133">Transmembrane helix</keyword>
<dbReference type="InterPro" id="IPR013783">
    <property type="entry name" value="Ig-like_fold"/>
</dbReference>
<dbReference type="InterPro" id="IPR002223">
    <property type="entry name" value="Kunitz_BPTI"/>
</dbReference>
<dbReference type="SMART" id="SM00765">
    <property type="entry name" value="MANEC"/>
    <property type="match status" value="1"/>
</dbReference>
<evidence type="ECO:0000313" key="13">
    <source>
        <dbReference type="Ensembl" id="ENSOKIP00005004468.1"/>
    </source>
</evidence>
<dbReference type="Gene3D" id="2.60.40.10">
    <property type="entry name" value="Immunoglobulins"/>
    <property type="match status" value="1"/>
</dbReference>
<dbReference type="CDD" id="cd22624">
    <property type="entry name" value="Kunitz_HAI1_2-like"/>
    <property type="match status" value="1"/>
</dbReference>
<dbReference type="PANTHER" id="PTHR46750">
    <property type="entry name" value="KUNITZ-TYPE PROTEASE INHIBITOR 1"/>
    <property type="match status" value="1"/>
</dbReference>
<dbReference type="Pfam" id="PF07502">
    <property type="entry name" value="MANEC"/>
    <property type="match status" value="1"/>
</dbReference>
<feature type="transmembrane region" description="Helical" evidence="9">
    <location>
        <begin position="538"/>
        <end position="560"/>
    </location>
</feature>
<keyword evidence="6 8" id="KW-1015">Disulfide bond</keyword>
<feature type="signal peptide" evidence="10">
    <location>
        <begin position="1"/>
        <end position="25"/>
    </location>
</feature>
<dbReference type="SUPFAM" id="SSF49299">
    <property type="entry name" value="PKD domain"/>
    <property type="match status" value="1"/>
</dbReference>
<keyword evidence="7" id="KW-0325">Glycoprotein</keyword>
<dbReference type="InterPro" id="IPR020901">
    <property type="entry name" value="Prtase_inh_Kunz-CS"/>
</dbReference>
<dbReference type="PRINTS" id="PR00759">
    <property type="entry name" value="BASICPTASE"/>
</dbReference>
<evidence type="ECO:0000256" key="3">
    <source>
        <dbReference type="ARBA" id="ARBA00022729"/>
    </source>
</evidence>
<dbReference type="AlphaFoldDB" id="A0A8C7CHK2"/>
<accession>A0A8C7CHK2</accession>
<feature type="chain" id="PRO_5034909949" evidence="10">
    <location>
        <begin position="26"/>
        <end position="596"/>
    </location>
</feature>
<dbReference type="SUPFAM" id="SSF57362">
    <property type="entry name" value="BPTI-like"/>
    <property type="match status" value="2"/>
</dbReference>
<dbReference type="CDD" id="cd22623">
    <property type="entry name" value="Kunitz_HAI1_1-like"/>
    <property type="match status" value="1"/>
</dbReference>
<dbReference type="PROSITE" id="PS00280">
    <property type="entry name" value="BPTI_KUNITZ_1"/>
    <property type="match status" value="2"/>
</dbReference>
<dbReference type="Gene3D" id="4.10.410.10">
    <property type="entry name" value="Pancreatic trypsin inhibitor Kunitz domain"/>
    <property type="match status" value="2"/>
</dbReference>
<organism evidence="13 14">
    <name type="scientific">Oncorhynchus kisutch</name>
    <name type="common">Coho salmon</name>
    <name type="synonym">Salmo kisutch</name>
    <dbReference type="NCBI Taxonomy" id="8019"/>
    <lineage>
        <taxon>Eukaryota</taxon>
        <taxon>Metazoa</taxon>
        <taxon>Chordata</taxon>
        <taxon>Craniata</taxon>
        <taxon>Vertebrata</taxon>
        <taxon>Euteleostomi</taxon>
        <taxon>Actinopterygii</taxon>
        <taxon>Neopterygii</taxon>
        <taxon>Teleostei</taxon>
        <taxon>Protacanthopterygii</taxon>
        <taxon>Salmoniformes</taxon>
        <taxon>Salmonidae</taxon>
        <taxon>Salmoninae</taxon>
        <taxon>Oncorhynchus</taxon>
    </lineage>
</organism>
<keyword evidence="5 9" id="KW-0472">Membrane</keyword>
<dbReference type="GO" id="GO:0030198">
    <property type="term" value="P:extracellular matrix organization"/>
    <property type="evidence" value="ECO:0007669"/>
    <property type="project" value="TreeGrafter"/>
</dbReference>
<dbReference type="InterPro" id="IPR036880">
    <property type="entry name" value="Kunitz_BPTI_sf"/>
</dbReference>
<sequence length="596" mass="65098">MTALCIGSILGSALLLLSIVCQDNAQVTNGEGCAGNFNVGNVNFVLDTEDSVKVGASFISSPTVTQAEDCVDYCCQDSNCNLALIENGAEKGSVKTCFLFNCLYKREYVCRFVNKVGFTNYILDSVYEDYLGGPESTRGDEDKFPTAKAGRDIVVQPNDTVTLNGIESWDDKVITSYKWSLVKGDSTVDITKTDLKDQVMLSNLKPGMYVFQLKVTDSSNQSAMDKVSVLVLTPEQSEGHCLVPKKVGHCRGAFPRWHYNGASEKCEEFIFGGCKGNRNNYLSLQECSDACHGVSAASGRSIVVPEGEVCGSPCNSGQFTCDNGCCLDEDLECDTVTQCSDGSDEASCDKLNQTFTRLLNIHVDKSRGELISIFTPKLTIAPYKPLPKQYHLSYYSPSTHTSSLFTSDNASVLTIVPALDALPNPSSLTTVTTQVSSPHSPVVDNTFITSLSVCCSLSARCTEPPRTGPCRASHSHWYYDPLNRKCNRFTYGGCDGNDNNFDVEESCKETCKGVTEHDVFARGMFERYEEEESESGSIAIAIVLSVAIMAVLAALGYCFLKHRKDRSQHQPVATNIPHVAFEERDTLVYNTTTKPV</sequence>
<dbReference type="GO" id="GO:0008544">
    <property type="term" value="P:epidermis development"/>
    <property type="evidence" value="ECO:0007669"/>
    <property type="project" value="TreeGrafter"/>
</dbReference>
<dbReference type="Pfam" id="PF22352">
    <property type="entry name" value="K319L-like_PKD"/>
    <property type="match status" value="1"/>
</dbReference>
<dbReference type="Ensembl" id="ENSOKIT00005004702.1">
    <property type="protein sequence ID" value="ENSOKIP00005004468.1"/>
    <property type="gene ID" value="ENSOKIG00005002066.1"/>
</dbReference>
<feature type="disulfide bond" evidence="8">
    <location>
        <begin position="333"/>
        <end position="348"/>
    </location>
</feature>
<dbReference type="InterPro" id="IPR035986">
    <property type="entry name" value="PKD_dom_sf"/>
</dbReference>
<dbReference type="GO" id="GO:0060429">
    <property type="term" value="P:epithelium development"/>
    <property type="evidence" value="ECO:0007669"/>
    <property type="project" value="TreeGrafter"/>
</dbReference>
<keyword evidence="14" id="KW-1185">Reference proteome</keyword>
<dbReference type="InterPro" id="IPR011106">
    <property type="entry name" value="MANSC_N"/>
</dbReference>
<reference evidence="13" key="2">
    <citation type="submission" date="2025-09" db="UniProtKB">
        <authorList>
            <consortium name="Ensembl"/>
        </authorList>
    </citation>
    <scope>IDENTIFICATION</scope>
</reference>
<feature type="domain" description="BPTI/Kunitz inhibitor" evidence="11">
    <location>
        <begin position="461"/>
        <end position="511"/>
    </location>
</feature>
<evidence type="ECO:0000256" key="8">
    <source>
        <dbReference type="PROSITE-ProRule" id="PRU00124"/>
    </source>
</evidence>
<dbReference type="CDD" id="cd00146">
    <property type="entry name" value="PKD"/>
    <property type="match status" value="1"/>
</dbReference>
<dbReference type="Proteomes" id="UP000694557">
    <property type="component" value="Unassembled WGS sequence"/>
</dbReference>
<dbReference type="FunFam" id="4.10.410.10:FF:000006">
    <property type="entry name" value="Serine peptidase inhibitor, Kunitz type 1"/>
    <property type="match status" value="1"/>
</dbReference>
<dbReference type="InterPro" id="IPR013980">
    <property type="entry name" value="MANSC_dom"/>
</dbReference>
<keyword evidence="2 9" id="KW-0812">Transmembrane</keyword>
<dbReference type="FunFam" id="4.10.410.10:FF:000020">
    <property type="entry name" value="Collagen, type VI, alpha 3"/>
    <property type="match status" value="1"/>
</dbReference>
<dbReference type="FunFam" id="2.60.40.10:FF:000061">
    <property type="entry name" value="Dyslexia-associated protein KIAA0319 homolog"/>
    <property type="match status" value="1"/>
</dbReference>
<keyword evidence="3 10" id="KW-0732">Signal</keyword>
<feature type="domain" description="MANSC" evidence="12">
    <location>
        <begin position="40"/>
        <end position="121"/>
    </location>
</feature>
<feature type="domain" description="BPTI/Kunitz inhibitor" evidence="11">
    <location>
        <begin position="241"/>
        <end position="291"/>
    </location>
</feature>
<dbReference type="InterPro" id="IPR002172">
    <property type="entry name" value="LDrepeatLR_classA_rpt"/>
</dbReference>
<dbReference type="CDD" id="cd00112">
    <property type="entry name" value="LDLa"/>
    <property type="match status" value="1"/>
</dbReference>
<feature type="disulfide bond" evidence="8">
    <location>
        <begin position="314"/>
        <end position="326"/>
    </location>
</feature>
<proteinExistence type="predicted"/>
<evidence type="ECO:0000313" key="14">
    <source>
        <dbReference type="Proteomes" id="UP000694557"/>
    </source>
</evidence>
<evidence type="ECO:0000259" key="11">
    <source>
        <dbReference type="PROSITE" id="PS50279"/>
    </source>
</evidence>
<dbReference type="SMART" id="SM00192">
    <property type="entry name" value="LDLa"/>
    <property type="match status" value="1"/>
</dbReference>
<evidence type="ECO:0000256" key="10">
    <source>
        <dbReference type="SAM" id="SignalP"/>
    </source>
</evidence>
<evidence type="ECO:0000256" key="6">
    <source>
        <dbReference type="ARBA" id="ARBA00023157"/>
    </source>
</evidence>
<evidence type="ECO:0000256" key="9">
    <source>
        <dbReference type="SAM" id="Phobius"/>
    </source>
</evidence>
<protein>
    <submittedName>
        <fullName evidence="13">Kunitz-type protease inhibitor 1</fullName>
    </submittedName>
</protein>
<evidence type="ECO:0000259" key="12">
    <source>
        <dbReference type="PROSITE" id="PS50986"/>
    </source>
</evidence>
<dbReference type="GeneTree" id="ENSGT00940000164935"/>
<evidence type="ECO:0000256" key="2">
    <source>
        <dbReference type="ARBA" id="ARBA00022692"/>
    </source>
</evidence>